<feature type="compositionally biased region" description="Basic and acidic residues" evidence="1">
    <location>
        <begin position="29"/>
        <end position="43"/>
    </location>
</feature>
<sequence>MNTAIPVKPSGLQEVTTTEALHGSLANRRPLEGEGKKRVERFIAAHTQSGQTGNDASVHPQGLAGSSSEPQVNASEQQHAALQRGLAEADPKKKGRGSKYADIYKTLFTGSDSFHHKDQMSMLHSVRSKGKSLVDLAGDLNPAEKALRKFLLLKSLEQDHGGLLSAGDRTELLLVRKKLESEFGDFIQGTVGAYDIGKAKAFKGPSLREFIKAYQIIEIQPNTISVPDLHALYKLIKKDLEAGAPRSKLIAMQEGFVQILSREKTQEPSRVTSPRHHIILSRIKQFGLLINLHALHGKFLDWGRTANLQGLPSMAQLTESCLQAVLTNETLAGANALIAIASAVRSDKLPARNAFITNYCRWVLLHDLLIGMYKNSNQRKILVENIERNTQLSAILSPSS</sequence>
<reference evidence="2 3" key="1">
    <citation type="submission" date="2020-05" db="EMBL/GenBank/DDBJ databases">
        <title>Compete genome of Limnobacter sp. SAORIC-580.</title>
        <authorList>
            <person name="Song J."/>
            <person name="Cho J.-C."/>
        </authorList>
    </citation>
    <scope>NUCLEOTIDE SEQUENCE [LARGE SCALE GENOMIC DNA]</scope>
    <source>
        <strain evidence="2 3">SAORIC-580</strain>
    </source>
</reference>
<protein>
    <recommendedName>
        <fullName evidence="4">YopN family type III secretion system gatekeeper subunit</fullName>
    </recommendedName>
</protein>
<dbReference type="Proteomes" id="UP000501130">
    <property type="component" value="Chromosome"/>
</dbReference>
<evidence type="ECO:0008006" key="4">
    <source>
        <dbReference type="Google" id="ProtNLM"/>
    </source>
</evidence>
<dbReference type="RefSeq" id="WP_171097128.1">
    <property type="nucleotide sequence ID" value="NZ_CP053084.1"/>
</dbReference>
<evidence type="ECO:0000256" key="1">
    <source>
        <dbReference type="SAM" id="MobiDB-lite"/>
    </source>
</evidence>
<keyword evidence="3" id="KW-1185">Reference proteome</keyword>
<proteinExistence type="predicted"/>
<gene>
    <name evidence="2" type="ORF">HKT17_00860</name>
</gene>
<organism evidence="2 3">
    <name type="scientific">Limnobacter profundi</name>
    <dbReference type="NCBI Taxonomy" id="2732163"/>
    <lineage>
        <taxon>Bacteria</taxon>
        <taxon>Pseudomonadati</taxon>
        <taxon>Pseudomonadota</taxon>
        <taxon>Betaproteobacteria</taxon>
        <taxon>Burkholderiales</taxon>
        <taxon>Burkholderiaceae</taxon>
        <taxon>Limnobacter</taxon>
    </lineage>
</organism>
<evidence type="ECO:0000313" key="3">
    <source>
        <dbReference type="Proteomes" id="UP000501130"/>
    </source>
</evidence>
<feature type="compositionally biased region" description="Polar residues" evidence="1">
    <location>
        <begin position="46"/>
        <end position="55"/>
    </location>
</feature>
<feature type="compositionally biased region" description="Polar residues" evidence="1">
    <location>
        <begin position="64"/>
        <end position="80"/>
    </location>
</feature>
<accession>A0ABX6N355</accession>
<evidence type="ECO:0000313" key="2">
    <source>
        <dbReference type="EMBL" id="QJR28355.1"/>
    </source>
</evidence>
<name>A0ABX6N355_9BURK</name>
<dbReference type="EMBL" id="CP053084">
    <property type="protein sequence ID" value="QJR28355.1"/>
    <property type="molecule type" value="Genomic_DNA"/>
</dbReference>
<feature type="region of interest" description="Disordered" evidence="1">
    <location>
        <begin position="1"/>
        <end position="97"/>
    </location>
</feature>